<dbReference type="Gene3D" id="2.40.70.10">
    <property type="entry name" value="Acid Proteases"/>
    <property type="match status" value="2"/>
</dbReference>
<gene>
    <name evidence="10" type="ORF">NA56DRAFT_674300</name>
</gene>
<evidence type="ECO:0000256" key="6">
    <source>
        <dbReference type="PIRSR" id="PIRSR601461-1"/>
    </source>
</evidence>
<dbReference type="PANTHER" id="PTHR47966">
    <property type="entry name" value="BETA-SITE APP-CLEAVING ENZYME, ISOFORM A-RELATED"/>
    <property type="match status" value="1"/>
</dbReference>
<keyword evidence="3" id="KW-0732">Signal</keyword>
<dbReference type="SUPFAM" id="SSF50630">
    <property type="entry name" value="Acid proteases"/>
    <property type="match status" value="1"/>
</dbReference>
<dbReference type="InterPro" id="IPR001461">
    <property type="entry name" value="Aspartic_peptidase_A1"/>
</dbReference>
<reference evidence="10 11" key="1">
    <citation type="submission" date="2016-05" db="EMBL/GenBank/DDBJ databases">
        <title>A degradative enzymes factory behind the ericoid mycorrhizal symbiosis.</title>
        <authorList>
            <consortium name="DOE Joint Genome Institute"/>
            <person name="Martino E."/>
            <person name="Morin E."/>
            <person name="Grelet G."/>
            <person name="Kuo A."/>
            <person name="Kohler A."/>
            <person name="Daghino S."/>
            <person name="Barry K."/>
            <person name="Choi C."/>
            <person name="Cichocki N."/>
            <person name="Clum A."/>
            <person name="Copeland A."/>
            <person name="Hainaut M."/>
            <person name="Haridas S."/>
            <person name="Labutti K."/>
            <person name="Lindquist E."/>
            <person name="Lipzen A."/>
            <person name="Khouja H.-R."/>
            <person name="Murat C."/>
            <person name="Ohm R."/>
            <person name="Olson A."/>
            <person name="Spatafora J."/>
            <person name="Veneault-Fourrey C."/>
            <person name="Henrissat B."/>
            <person name="Grigoriev I."/>
            <person name="Martin F."/>
            <person name="Perotto S."/>
        </authorList>
    </citation>
    <scope>NUCLEOTIDE SEQUENCE [LARGE SCALE GENOMIC DNA]</scope>
    <source>
        <strain evidence="10 11">UAMH 7357</strain>
    </source>
</reference>
<feature type="active site" evidence="6">
    <location>
        <position position="266"/>
    </location>
</feature>
<evidence type="ECO:0000259" key="9">
    <source>
        <dbReference type="PROSITE" id="PS51767"/>
    </source>
</evidence>
<proteinExistence type="inferred from homology"/>
<evidence type="ECO:0000313" key="10">
    <source>
        <dbReference type="EMBL" id="PMD14419.1"/>
    </source>
</evidence>
<keyword evidence="11" id="KW-1185">Reference proteome</keyword>
<dbReference type="PROSITE" id="PS51767">
    <property type="entry name" value="PEPTIDASE_A1"/>
    <property type="match status" value="1"/>
</dbReference>
<evidence type="ECO:0000313" key="11">
    <source>
        <dbReference type="Proteomes" id="UP000235672"/>
    </source>
</evidence>
<dbReference type="PANTHER" id="PTHR47966:SF65">
    <property type="entry name" value="ASPARTIC-TYPE ENDOPEPTIDASE"/>
    <property type="match status" value="1"/>
</dbReference>
<name>A0A2J6PKA4_9HELO</name>
<dbReference type="InterPro" id="IPR033876">
    <property type="entry name" value="SAP-like"/>
</dbReference>
<feature type="domain" description="Peptidase A1" evidence="9">
    <location>
        <begin position="37"/>
        <end position="393"/>
    </location>
</feature>
<evidence type="ECO:0000256" key="4">
    <source>
        <dbReference type="ARBA" id="ARBA00022750"/>
    </source>
</evidence>
<protein>
    <submittedName>
        <fullName evidence="10">Acid protease</fullName>
    </submittedName>
</protein>
<keyword evidence="2 7" id="KW-0645">Protease</keyword>
<dbReference type="CDD" id="cd05474">
    <property type="entry name" value="SAP_like"/>
    <property type="match status" value="1"/>
</dbReference>
<dbReference type="EMBL" id="KZ613522">
    <property type="protein sequence ID" value="PMD14419.1"/>
    <property type="molecule type" value="Genomic_DNA"/>
</dbReference>
<keyword evidence="8" id="KW-1133">Transmembrane helix</keyword>
<keyword evidence="5 7" id="KW-0378">Hydrolase</keyword>
<keyword evidence="4 7" id="KW-0064">Aspartyl protease</keyword>
<evidence type="ECO:0000256" key="2">
    <source>
        <dbReference type="ARBA" id="ARBA00022670"/>
    </source>
</evidence>
<dbReference type="GO" id="GO:0004190">
    <property type="term" value="F:aspartic-type endopeptidase activity"/>
    <property type="evidence" value="ECO:0007669"/>
    <property type="project" value="UniProtKB-KW"/>
</dbReference>
<dbReference type="GO" id="GO:0006508">
    <property type="term" value="P:proteolysis"/>
    <property type="evidence" value="ECO:0007669"/>
    <property type="project" value="UniProtKB-KW"/>
</dbReference>
<feature type="transmembrane region" description="Helical" evidence="8">
    <location>
        <begin position="447"/>
        <end position="464"/>
    </location>
</feature>
<evidence type="ECO:0000256" key="8">
    <source>
        <dbReference type="SAM" id="Phobius"/>
    </source>
</evidence>
<keyword evidence="8" id="KW-0812">Transmembrane</keyword>
<dbReference type="AlphaFoldDB" id="A0A2J6PKA4"/>
<evidence type="ECO:0000256" key="3">
    <source>
        <dbReference type="ARBA" id="ARBA00022729"/>
    </source>
</evidence>
<comment type="similarity">
    <text evidence="1 7">Belongs to the peptidase A1 family.</text>
</comment>
<dbReference type="Pfam" id="PF00026">
    <property type="entry name" value="Asp"/>
    <property type="match status" value="1"/>
</dbReference>
<dbReference type="PRINTS" id="PR00792">
    <property type="entry name" value="PEPSIN"/>
</dbReference>
<feature type="active site" evidence="6">
    <location>
        <position position="55"/>
    </location>
</feature>
<sequence length="465" mass="48535">MNIVKDRDATPKLRRRDLSLRATITESLANNETGGDYIAVAKVGTPAQTVTFLIDTGSSDVWMLAASADLCNEPSLQAQFGGCSSTFDQTKSSTYKLVDEGAFQITYGDNTGANGDYITDTMSIGGATITALEMGLAYNASSATGVMGIGYDINEASDNSQGQVNPFVYPSIIDTMVSQGLINTKAYSLYLDDLEASTGSIIFGGYDTDKYHGTLYQLPIVQEAAQNGSNLYVEFGVTQTGFSITNQSGITTTITNSTYSTPAILDSGTALAYLPGDLTADIVSALNGLDDTANSGNIYVDCGLLKDTSMTFNFGFGGSSGSSGTTIKVPVSELVFKLTGIFAVDPNTLPKLPYTACALGIQSGDPGPYILGDVFLRSAYVVYDLKNNVIGIAQTNFGSTTSNVIEFQSSATSIPTQTGVATGAVVDPTGTKNAGVSSVPEFDMRRLLVLGLSAGFAVLGGLLIV</sequence>
<evidence type="ECO:0000256" key="7">
    <source>
        <dbReference type="RuleBase" id="RU000454"/>
    </source>
</evidence>
<dbReference type="OrthoDB" id="771136at2759"/>
<dbReference type="InterPro" id="IPR001969">
    <property type="entry name" value="Aspartic_peptidase_AS"/>
</dbReference>
<organism evidence="10 11">
    <name type="scientific">Hyaloscypha hepaticicola</name>
    <dbReference type="NCBI Taxonomy" id="2082293"/>
    <lineage>
        <taxon>Eukaryota</taxon>
        <taxon>Fungi</taxon>
        <taxon>Dikarya</taxon>
        <taxon>Ascomycota</taxon>
        <taxon>Pezizomycotina</taxon>
        <taxon>Leotiomycetes</taxon>
        <taxon>Helotiales</taxon>
        <taxon>Hyaloscyphaceae</taxon>
        <taxon>Hyaloscypha</taxon>
    </lineage>
</organism>
<accession>A0A2J6PKA4</accession>
<dbReference type="InterPro" id="IPR021109">
    <property type="entry name" value="Peptidase_aspartic_dom_sf"/>
</dbReference>
<dbReference type="PROSITE" id="PS00141">
    <property type="entry name" value="ASP_PROTEASE"/>
    <property type="match status" value="1"/>
</dbReference>
<keyword evidence="8" id="KW-0472">Membrane</keyword>
<dbReference type="InterPro" id="IPR033121">
    <property type="entry name" value="PEPTIDASE_A1"/>
</dbReference>
<dbReference type="STRING" id="1745343.A0A2J6PKA4"/>
<evidence type="ECO:0000256" key="5">
    <source>
        <dbReference type="ARBA" id="ARBA00022801"/>
    </source>
</evidence>
<evidence type="ECO:0000256" key="1">
    <source>
        <dbReference type="ARBA" id="ARBA00007447"/>
    </source>
</evidence>
<dbReference type="Proteomes" id="UP000235672">
    <property type="component" value="Unassembled WGS sequence"/>
</dbReference>